<dbReference type="RefSeq" id="WP_052740616.1">
    <property type="nucleotide sequence ID" value="NZ_LAYJ01000131.1"/>
</dbReference>
<dbReference type="SMART" id="SM00849">
    <property type="entry name" value="Lactamase_B"/>
    <property type="match status" value="1"/>
</dbReference>
<dbReference type="GO" id="GO:0016787">
    <property type="term" value="F:hydrolase activity"/>
    <property type="evidence" value="ECO:0007669"/>
    <property type="project" value="UniProtKB-KW"/>
</dbReference>
<keyword evidence="4" id="KW-0862">Zinc</keyword>
<evidence type="ECO:0000256" key="2">
    <source>
        <dbReference type="ARBA" id="ARBA00022723"/>
    </source>
</evidence>
<dbReference type="GO" id="GO:0046872">
    <property type="term" value="F:metal ion binding"/>
    <property type="evidence" value="ECO:0007669"/>
    <property type="project" value="UniProtKB-KW"/>
</dbReference>
<dbReference type="Pfam" id="PF00753">
    <property type="entry name" value="Lactamase_B"/>
    <property type="match status" value="1"/>
</dbReference>
<keyword evidence="3" id="KW-0378">Hydrolase</keyword>
<dbReference type="OrthoDB" id="367237at2"/>
<dbReference type="PANTHER" id="PTHR46233:SF3">
    <property type="entry name" value="HYDROXYACYLGLUTATHIONE HYDROLASE GLOC"/>
    <property type="match status" value="1"/>
</dbReference>
<dbReference type="InterPro" id="IPR001279">
    <property type="entry name" value="Metallo-B-lactamas"/>
</dbReference>
<keyword evidence="2" id="KW-0479">Metal-binding</keyword>
<dbReference type="InterPro" id="IPR051453">
    <property type="entry name" value="MBL_Glyoxalase_II"/>
</dbReference>
<dbReference type="Gene3D" id="3.60.15.10">
    <property type="entry name" value="Ribonuclease Z/Hydroxyacylglutathione hydrolase-like"/>
    <property type="match status" value="1"/>
</dbReference>
<protein>
    <submittedName>
        <fullName evidence="6">Putative metal-binding enzyme</fullName>
    </submittedName>
</protein>
<evidence type="ECO:0000259" key="5">
    <source>
        <dbReference type="SMART" id="SM00849"/>
    </source>
</evidence>
<proteinExistence type="predicted"/>
<comment type="caution">
    <text evidence="6">The sequence shown here is derived from an EMBL/GenBank/DDBJ whole genome shotgun (WGS) entry which is preliminary data.</text>
</comment>
<dbReference type="CDD" id="cd06262">
    <property type="entry name" value="metallo-hydrolase-like_MBL-fold"/>
    <property type="match status" value="1"/>
</dbReference>
<evidence type="ECO:0000313" key="7">
    <source>
        <dbReference type="Proteomes" id="UP000034076"/>
    </source>
</evidence>
<evidence type="ECO:0000313" key="6">
    <source>
        <dbReference type="EMBL" id="KKI49656.1"/>
    </source>
</evidence>
<accession>A0A0M2NFC2</accession>
<dbReference type="InterPro" id="IPR036866">
    <property type="entry name" value="RibonucZ/Hydroxyglut_hydro"/>
</dbReference>
<evidence type="ECO:0000256" key="4">
    <source>
        <dbReference type="ARBA" id="ARBA00022833"/>
    </source>
</evidence>
<keyword evidence="7" id="KW-1185">Reference proteome</keyword>
<sequence>MQEIVPLRFGTVNCFGIIEDGSAILVDTGPEPIRERLLARISGWNIRLIALTHGHFDHSANAAFLAEKLNVPIAIHKEDYRLSQDNRLRSFGSRGIIGGFIKSSSLRTIHKIKLDPFEPDFFLEDGQDLSEYGVHVQVIALPGHTAGSVGFLCGGAQACIVGDTMMNLFGVSGARIAEDYGRADKSLLRLKSCEAKLFYPGHGAAISMEKLDRL</sequence>
<dbReference type="EMBL" id="LAYJ01000131">
    <property type="protein sequence ID" value="KKI49656.1"/>
    <property type="molecule type" value="Genomic_DNA"/>
</dbReference>
<dbReference type="SUPFAM" id="SSF56281">
    <property type="entry name" value="Metallo-hydrolase/oxidoreductase"/>
    <property type="match status" value="1"/>
</dbReference>
<organism evidence="6 7">
    <name type="scientific">Christensenella hongkongensis</name>
    <dbReference type="NCBI Taxonomy" id="270498"/>
    <lineage>
        <taxon>Bacteria</taxon>
        <taxon>Bacillati</taxon>
        <taxon>Bacillota</taxon>
        <taxon>Clostridia</taxon>
        <taxon>Christensenellales</taxon>
        <taxon>Christensenellaceae</taxon>
        <taxon>Christensenella</taxon>
    </lineage>
</organism>
<evidence type="ECO:0000256" key="1">
    <source>
        <dbReference type="ARBA" id="ARBA00001947"/>
    </source>
</evidence>
<dbReference type="AlphaFoldDB" id="A0A0M2NFC2"/>
<dbReference type="PANTHER" id="PTHR46233">
    <property type="entry name" value="HYDROXYACYLGLUTATHIONE HYDROLASE GLOC"/>
    <property type="match status" value="1"/>
</dbReference>
<gene>
    <name evidence="6" type="ORF">CHK_2878</name>
</gene>
<comment type="cofactor">
    <cofactor evidence="1">
        <name>Zn(2+)</name>
        <dbReference type="ChEBI" id="CHEBI:29105"/>
    </cofactor>
</comment>
<evidence type="ECO:0000256" key="3">
    <source>
        <dbReference type="ARBA" id="ARBA00022801"/>
    </source>
</evidence>
<name>A0A0M2NFC2_9FIRM</name>
<reference evidence="6 7" key="1">
    <citation type="submission" date="2015-04" db="EMBL/GenBank/DDBJ databases">
        <title>Draft genome sequence of bacteremic isolate Catabacter hongkongensis type strain HKU16T.</title>
        <authorList>
            <person name="Lau S.K."/>
            <person name="Teng J.L."/>
            <person name="Huang Y."/>
            <person name="Curreem S.O."/>
            <person name="Tsui S.K."/>
            <person name="Woo P.C."/>
        </authorList>
    </citation>
    <scope>NUCLEOTIDE SEQUENCE [LARGE SCALE GENOMIC DNA]</scope>
    <source>
        <strain evidence="6 7">HKU16</strain>
    </source>
</reference>
<dbReference type="Proteomes" id="UP000034076">
    <property type="component" value="Unassembled WGS sequence"/>
</dbReference>
<dbReference type="STRING" id="270498.CHK_2878"/>
<feature type="domain" description="Metallo-beta-lactamase" evidence="5">
    <location>
        <begin position="11"/>
        <end position="202"/>
    </location>
</feature>